<keyword evidence="1" id="KW-0472">Membrane</keyword>
<feature type="transmembrane region" description="Helical" evidence="1">
    <location>
        <begin position="75"/>
        <end position="97"/>
    </location>
</feature>
<dbReference type="Proteomes" id="UP000886803">
    <property type="component" value="Unassembled WGS sequence"/>
</dbReference>
<gene>
    <name evidence="2" type="ORF">H9945_00645</name>
</gene>
<reference evidence="2" key="2">
    <citation type="submission" date="2021-04" db="EMBL/GenBank/DDBJ databases">
        <authorList>
            <person name="Gilroy R."/>
        </authorList>
    </citation>
    <scope>NUCLEOTIDE SEQUENCE</scope>
    <source>
        <strain evidence="2">ChiBcec8-13705</strain>
    </source>
</reference>
<dbReference type="AlphaFoldDB" id="A0A9D2M4F1"/>
<name>A0A9D2M4F1_9FIRM</name>
<evidence type="ECO:0000313" key="3">
    <source>
        <dbReference type="Proteomes" id="UP000886803"/>
    </source>
</evidence>
<accession>A0A9D2M4F1</accession>
<comment type="caution">
    <text evidence="2">The sequence shown here is derived from an EMBL/GenBank/DDBJ whole genome shotgun (WGS) entry which is preliminary data.</text>
</comment>
<keyword evidence="1" id="KW-0812">Transmembrane</keyword>
<dbReference type="EMBL" id="DWYG01000008">
    <property type="protein sequence ID" value="HJB40987.1"/>
    <property type="molecule type" value="Genomic_DNA"/>
</dbReference>
<evidence type="ECO:0000313" key="2">
    <source>
        <dbReference type="EMBL" id="HJB40987.1"/>
    </source>
</evidence>
<feature type="transmembrane region" description="Helical" evidence="1">
    <location>
        <begin position="203"/>
        <end position="224"/>
    </location>
</feature>
<evidence type="ECO:0000256" key="1">
    <source>
        <dbReference type="SAM" id="Phobius"/>
    </source>
</evidence>
<organism evidence="2 3">
    <name type="scientific">Candidatus Gemmiger avicola</name>
    <dbReference type="NCBI Taxonomy" id="2838605"/>
    <lineage>
        <taxon>Bacteria</taxon>
        <taxon>Bacillati</taxon>
        <taxon>Bacillota</taxon>
        <taxon>Clostridia</taxon>
        <taxon>Eubacteriales</taxon>
        <taxon>Gemmiger</taxon>
    </lineage>
</organism>
<sequence>MKRKTVQMILRRGPVPTRLAETQARCAALLPRKRRRTGFWQFLSAVWRFTAPPLWGAQAGASALFALAAARESELPSFLCLLGPLLALACLPALFAAERHGMAELEASTCAAGAELTLARLALASGADLLALTAALGLGVRQGGAGAWALSLYLLVPFLFCSLVTLAVLRRGPGRRGGGAQRCAAVCLATATGLLALRRYAPGLYTASAVGGWAAGFVLFFCFFARELARLVRACGKGAPYGTYA</sequence>
<proteinExistence type="predicted"/>
<reference evidence="2" key="1">
    <citation type="journal article" date="2021" name="PeerJ">
        <title>Extensive microbial diversity within the chicken gut microbiome revealed by metagenomics and culture.</title>
        <authorList>
            <person name="Gilroy R."/>
            <person name="Ravi A."/>
            <person name="Getino M."/>
            <person name="Pursley I."/>
            <person name="Horton D.L."/>
            <person name="Alikhan N.F."/>
            <person name="Baker D."/>
            <person name="Gharbi K."/>
            <person name="Hall N."/>
            <person name="Watson M."/>
            <person name="Adriaenssens E.M."/>
            <person name="Foster-Nyarko E."/>
            <person name="Jarju S."/>
            <person name="Secka A."/>
            <person name="Antonio M."/>
            <person name="Oren A."/>
            <person name="Chaudhuri R.R."/>
            <person name="La Ragione R."/>
            <person name="Hildebrand F."/>
            <person name="Pallen M.J."/>
        </authorList>
    </citation>
    <scope>NUCLEOTIDE SEQUENCE</scope>
    <source>
        <strain evidence="2">ChiBcec8-13705</strain>
    </source>
</reference>
<feature type="transmembrane region" description="Helical" evidence="1">
    <location>
        <begin position="146"/>
        <end position="168"/>
    </location>
</feature>
<feature type="transmembrane region" description="Helical" evidence="1">
    <location>
        <begin position="118"/>
        <end position="140"/>
    </location>
</feature>
<keyword evidence="1" id="KW-1133">Transmembrane helix</keyword>
<protein>
    <submittedName>
        <fullName evidence="2">Uncharacterized protein</fullName>
    </submittedName>
</protein>